<feature type="transmembrane region" description="Helical" evidence="7">
    <location>
        <begin position="186"/>
        <end position="205"/>
    </location>
</feature>
<dbReference type="RefSeq" id="WP_076348045.1">
    <property type="nucleotide sequence ID" value="NZ_CP019082.1"/>
</dbReference>
<comment type="catalytic activity">
    <reaction evidence="7">
        <text>L-cysteinyl-[prolipoprotein] + a 1,2-diacyl-sn-glycero-3-phospho-(1'-sn-glycerol) = an S-1,2-diacyl-sn-glyceryl-L-cysteinyl-[prolipoprotein] + sn-glycerol 1-phosphate + H(+)</text>
        <dbReference type="Rhea" id="RHEA:56712"/>
        <dbReference type="Rhea" id="RHEA-COMP:14679"/>
        <dbReference type="Rhea" id="RHEA-COMP:14680"/>
        <dbReference type="ChEBI" id="CHEBI:15378"/>
        <dbReference type="ChEBI" id="CHEBI:29950"/>
        <dbReference type="ChEBI" id="CHEBI:57685"/>
        <dbReference type="ChEBI" id="CHEBI:64716"/>
        <dbReference type="ChEBI" id="CHEBI:140658"/>
        <dbReference type="EC" id="2.5.1.145"/>
    </reaction>
</comment>
<keyword evidence="8" id="KW-0328">Glycosyltransferase</keyword>
<evidence type="ECO:0000313" key="9">
    <source>
        <dbReference type="Proteomes" id="UP000186309"/>
    </source>
</evidence>
<dbReference type="HAMAP" id="MF_01147">
    <property type="entry name" value="Lgt"/>
    <property type="match status" value="1"/>
</dbReference>
<dbReference type="AlphaFoldDB" id="A0A1U7CTB2"/>
<evidence type="ECO:0000313" key="8">
    <source>
        <dbReference type="EMBL" id="APW62174.1"/>
    </source>
</evidence>
<dbReference type="Proteomes" id="UP000186309">
    <property type="component" value="Chromosome"/>
</dbReference>
<evidence type="ECO:0000256" key="6">
    <source>
        <dbReference type="ARBA" id="ARBA00023136"/>
    </source>
</evidence>
<proteinExistence type="inferred from homology"/>
<comment type="pathway">
    <text evidence="7">Protein modification; lipoprotein biosynthesis (diacylglyceryl transfer).</text>
</comment>
<reference evidence="9" key="1">
    <citation type="submission" date="2016-12" db="EMBL/GenBank/DDBJ databases">
        <title>Comparative genomics of four Isosphaeraceae planctomycetes: a common pool of plasmids and glycoside hydrolase genes.</title>
        <authorList>
            <person name="Ivanova A."/>
        </authorList>
    </citation>
    <scope>NUCLEOTIDE SEQUENCE [LARGE SCALE GENOMIC DNA]</scope>
    <source>
        <strain evidence="9">PX4</strain>
    </source>
</reference>
<dbReference type="KEGG" id="pbor:BSF38_03706"/>
<evidence type="ECO:0000256" key="7">
    <source>
        <dbReference type="HAMAP-Rule" id="MF_01147"/>
    </source>
</evidence>
<dbReference type="EMBL" id="CP019082">
    <property type="protein sequence ID" value="APW62174.1"/>
    <property type="molecule type" value="Genomic_DNA"/>
</dbReference>
<accession>A0A1U7CTB2</accession>
<keyword evidence="2 7" id="KW-1003">Cell membrane</keyword>
<dbReference type="Pfam" id="PF01790">
    <property type="entry name" value="LGT"/>
    <property type="match status" value="1"/>
</dbReference>
<protein>
    <recommendedName>
        <fullName evidence="7">Phosphatidylglycerol--prolipoprotein diacylglyceryl transferase</fullName>
        <ecNumber evidence="7">2.5.1.145</ecNumber>
    </recommendedName>
</protein>
<feature type="transmembrane region" description="Helical" evidence="7">
    <location>
        <begin position="236"/>
        <end position="261"/>
    </location>
</feature>
<feature type="transmembrane region" description="Helical" evidence="7">
    <location>
        <begin position="6"/>
        <end position="35"/>
    </location>
</feature>
<dbReference type="InterPro" id="IPR001640">
    <property type="entry name" value="Lgt"/>
</dbReference>
<evidence type="ECO:0000256" key="4">
    <source>
        <dbReference type="ARBA" id="ARBA00022692"/>
    </source>
</evidence>
<evidence type="ECO:0000256" key="2">
    <source>
        <dbReference type="ARBA" id="ARBA00022475"/>
    </source>
</evidence>
<dbReference type="NCBIfam" id="TIGR00544">
    <property type="entry name" value="lgt"/>
    <property type="match status" value="1"/>
</dbReference>
<organism evidence="8 9">
    <name type="scientific">Paludisphaera borealis</name>
    <dbReference type="NCBI Taxonomy" id="1387353"/>
    <lineage>
        <taxon>Bacteria</taxon>
        <taxon>Pseudomonadati</taxon>
        <taxon>Planctomycetota</taxon>
        <taxon>Planctomycetia</taxon>
        <taxon>Isosphaerales</taxon>
        <taxon>Isosphaeraceae</taxon>
        <taxon>Paludisphaera</taxon>
    </lineage>
</organism>
<dbReference type="PROSITE" id="PS51257">
    <property type="entry name" value="PROKAR_LIPOPROTEIN"/>
    <property type="match status" value="1"/>
</dbReference>
<dbReference type="OrthoDB" id="871140at2"/>
<comment type="subcellular location">
    <subcellularLocation>
        <location evidence="7">Cell membrane</location>
        <topology evidence="7">Multi-pass membrane protein</topology>
    </subcellularLocation>
</comment>
<comment type="function">
    <text evidence="7">Catalyzes the transfer of the diacylglyceryl group from phosphatidylglycerol to the sulfhydryl group of the N-terminal cysteine of a prolipoprotein, the first step in the formation of mature lipoproteins.</text>
</comment>
<dbReference type="PANTHER" id="PTHR30589">
    <property type="entry name" value="PROLIPOPROTEIN DIACYLGLYCERYL TRANSFERASE"/>
    <property type="match status" value="1"/>
</dbReference>
<feature type="transmembrane region" description="Helical" evidence="7">
    <location>
        <begin position="47"/>
        <end position="73"/>
    </location>
</feature>
<evidence type="ECO:0000256" key="5">
    <source>
        <dbReference type="ARBA" id="ARBA00022989"/>
    </source>
</evidence>
<gene>
    <name evidence="8" type="primary">lgt_2</name>
    <name evidence="7" type="synonym">lgt</name>
    <name evidence="8" type="ORF">BSF38_03706</name>
</gene>
<dbReference type="GO" id="GO:0005886">
    <property type="term" value="C:plasma membrane"/>
    <property type="evidence" value="ECO:0007669"/>
    <property type="project" value="UniProtKB-SubCell"/>
</dbReference>
<dbReference type="GO" id="GO:0042158">
    <property type="term" value="P:lipoprotein biosynthetic process"/>
    <property type="evidence" value="ECO:0007669"/>
    <property type="project" value="UniProtKB-UniRule"/>
</dbReference>
<name>A0A1U7CTB2_9BACT</name>
<keyword evidence="8" id="KW-0449">Lipoprotein</keyword>
<feature type="transmembrane region" description="Helical" evidence="7">
    <location>
        <begin position="212"/>
        <end position="230"/>
    </location>
</feature>
<dbReference type="EC" id="2.5.1.145" evidence="7"/>
<feature type="transmembrane region" description="Helical" evidence="7">
    <location>
        <begin position="85"/>
        <end position="106"/>
    </location>
</feature>
<keyword evidence="5 7" id="KW-1133">Transmembrane helix</keyword>
<sequence length="290" mass="32556">MRQVLFTIPVFGGVSVFGYGAMLVLAFVTSTWLACWRARREKLDPEAVLDMAFWLFAGGLIGARLFYCVQYWGRGIDNLLDVFQYWKGGIVYYGGIFGGVLAFLIYQRRRNLPLRPYLDALAPSIAVGTLFGRLGCFLNGCCYGDVCHLPWAVAFPKESPPWQSEVRLGMIPTNALQSLPLHPTQIYSALDAFVLLILLTAYYPLRRRDGEVLGVLMLTYPITRFLIEFLRNDEPIFRFGLTISQNISLALLLASAAYWFWLSQFPKGRYADTATLGEHAVPRALSPAAS</sequence>
<dbReference type="PANTHER" id="PTHR30589:SF0">
    <property type="entry name" value="PHOSPHATIDYLGLYCEROL--PROLIPOPROTEIN DIACYLGLYCERYL TRANSFERASE"/>
    <property type="match status" value="1"/>
</dbReference>
<dbReference type="GO" id="GO:0008961">
    <property type="term" value="F:phosphatidylglycerol-prolipoprotein diacylglyceryl transferase activity"/>
    <property type="evidence" value="ECO:0007669"/>
    <property type="project" value="UniProtKB-UniRule"/>
</dbReference>
<comment type="similarity">
    <text evidence="1 7">Belongs to the Lgt family.</text>
</comment>
<keyword evidence="4 7" id="KW-0812">Transmembrane</keyword>
<dbReference type="UniPathway" id="UPA00664"/>
<keyword evidence="6 7" id="KW-0472">Membrane</keyword>
<feature type="transmembrane region" description="Helical" evidence="7">
    <location>
        <begin position="118"/>
        <end position="140"/>
    </location>
</feature>
<feature type="binding site" evidence="7">
    <location>
        <position position="133"/>
    </location>
    <ligand>
        <name>a 1,2-diacyl-sn-glycero-3-phospho-(1'-sn-glycerol)</name>
        <dbReference type="ChEBI" id="CHEBI:64716"/>
    </ligand>
</feature>
<dbReference type="STRING" id="1387353.BSF38_03706"/>
<keyword evidence="9" id="KW-1185">Reference proteome</keyword>
<evidence type="ECO:0000256" key="1">
    <source>
        <dbReference type="ARBA" id="ARBA00007150"/>
    </source>
</evidence>
<evidence type="ECO:0000256" key="3">
    <source>
        <dbReference type="ARBA" id="ARBA00022679"/>
    </source>
</evidence>
<keyword evidence="3 7" id="KW-0808">Transferase</keyword>